<evidence type="ECO:0000256" key="3">
    <source>
        <dbReference type="ARBA" id="ARBA00023015"/>
    </source>
</evidence>
<keyword evidence="2" id="KW-0663">Pyridoxal phosphate</keyword>
<feature type="domain" description="HTH gntR-type" evidence="6">
    <location>
        <begin position="1"/>
        <end position="69"/>
    </location>
</feature>
<keyword evidence="3" id="KW-0805">Transcription regulation</keyword>
<evidence type="ECO:0000313" key="7">
    <source>
        <dbReference type="EMBL" id="KUN81576.1"/>
    </source>
</evidence>
<dbReference type="SUPFAM" id="SSF46785">
    <property type="entry name" value="Winged helix' DNA-binding domain"/>
    <property type="match status" value="1"/>
</dbReference>
<dbReference type="InterPro" id="IPR015421">
    <property type="entry name" value="PyrdxlP-dep_Trfase_major"/>
</dbReference>
<dbReference type="Gene3D" id="3.90.1150.10">
    <property type="entry name" value="Aspartate Aminotransferase, domain 1"/>
    <property type="match status" value="1"/>
</dbReference>
<evidence type="ECO:0000256" key="4">
    <source>
        <dbReference type="ARBA" id="ARBA00023125"/>
    </source>
</evidence>
<dbReference type="InterPro" id="IPR015424">
    <property type="entry name" value="PyrdxlP-dep_Trfase"/>
</dbReference>
<proteinExistence type="inferred from homology"/>
<dbReference type="InterPro" id="IPR015422">
    <property type="entry name" value="PyrdxlP-dep_Trfase_small"/>
</dbReference>
<gene>
    <name evidence="7" type="ORF">AQJ64_22340</name>
</gene>
<dbReference type="InterPro" id="IPR036388">
    <property type="entry name" value="WH-like_DNA-bd_sf"/>
</dbReference>
<comment type="similarity">
    <text evidence="1">In the C-terminal section; belongs to the class-I pyridoxal-phosphate-dependent aminotransferase family.</text>
</comment>
<dbReference type="SMART" id="SM00345">
    <property type="entry name" value="HTH_GNTR"/>
    <property type="match status" value="1"/>
</dbReference>
<dbReference type="Gene3D" id="3.40.640.10">
    <property type="entry name" value="Type I PLP-dependent aspartate aminotransferase-like (Major domain)"/>
    <property type="match status" value="1"/>
</dbReference>
<dbReference type="InterPro" id="IPR000524">
    <property type="entry name" value="Tscrpt_reg_HTH_GntR"/>
</dbReference>
<keyword evidence="5" id="KW-0804">Transcription</keyword>
<dbReference type="GO" id="GO:0030170">
    <property type="term" value="F:pyridoxal phosphate binding"/>
    <property type="evidence" value="ECO:0007669"/>
    <property type="project" value="InterPro"/>
</dbReference>
<keyword evidence="4" id="KW-0238">DNA-binding</keyword>
<dbReference type="Pfam" id="PF00392">
    <property type="entry name" value="GntR"/>
    <property type="match status" value="1"/>
</dbReference>
<evidence type="ECO:0000256" key="1">
    <source>
        <dbReference type="ARBA" id="ARBA00005384"/>
    </source>
</evidence>
<dbReference type="EMBL" id="LMWW01000035">
    <property type="protein sequence ID" value="KUN81576.1"/>
    <property type="molecule type" value="Genomic_DNA"/>
</dbReference>
<evidence type="ECO:0000313" key="8">
    <source>
        <dbReference type="Proteomes" id="UP000052982"/>
    </source>
</evidence>
<dbReference type="InterPro" id="IPR004839">
    <property type="entry name" value="Aminotransferase_I/II_large"/>
</dbReference>
<dbReference type="CDD" id="cd07377">
    <property type="entry name" value="WHTH_GntR"/>
    <property type="match status" value="1"/>
</dbReference>
<dbReference type="Pfam" id="PF00155">
    <property type="entry name" value="Aminotran_1_2"/>
    <property type="match status" value="1"/>
</dbReference>
<dbReference type="InterPro" id="IPR036390">
    <property type="entry name" value="WH_DNA-bd_sf"/>
</dbReference>
<dbReference type="Gene3D" id="1.10.10.10">
    <property type="entry name" value="Winged helix-like DNA-binding domain superfamily/Winged helix DNA-binding domain"/>
    <property type="match status" value="1"/>
</dbReference>
<name>A0A101SWW6_9ACTN</name>
<dbReference type="PANTHER" id="PTHR46577">
    <property type="entry name" value="HTH-TYPE TRANSCRIPTIONAL REGULATORY PROTEIN GABR"/>
    <property type="match status" value="1"/>
</dbReference>
<accession>A0A101SWW6</accession>
<dbReference type="OrthoDB" id="3564840at2"/>
<dbReference type="STRING" id="1943.AQJ64_22340"/>
<evidence type="ECO:0000259" key="6">
    <source>
        <dbReference type="PROSITE" id="PS50949"/>
    </source>
</evidence>
<sequence length="448" mass="47696">MGDFRDIADRIAGDIASGRLRPGQRLPPQRWFARRHRIAPSTAGRVYGELVRRGLVVGEVGRGTFVRAVPEREQGRALTEPRTLAPPVNLELNYPVTAGQSELLAPALAPLLRPDVLTDASRAVAATGTAAAREAAARLLALPGWRPAPDRFLFTGNARQAIAAAFASLVRPGGRVGVEELTYPLVKEIAGRLGVVLVPLDGDDEGGVRPDALRAAHRTAPLSALYLQPTLHNPTSVTTTDRRTRELARITADLGIPVVEDRIWSFLHPDAVPFAAHAPELTHVVDGLSKRVAPGLTVGLLVVPEARVEAVGAAVRSGGWSAGRFAVEAAVRWVREGIVERLVEDKRADAARRQALLAEALGGFRARTDPRAYFAWWELPAPWRADTFTAAAAAHGIAVTPGTAFAVDPRRTPDAVRLGLASAPEAELRRALATLAAVAAAGPPADTR</sequence>
<evidence type="ECO:0000256" key="2">
    <source>
        <dbReference type="ARBA" id="ARBA00022898"/>
    </source>
</evidence>
<dbReference type="PANTHER" id="PTHR46577:SF1">
    <property type="entry name" value="HTH-TYPE TRANSCRIPTIONAL REGULATORY PROTEIN GABR"/>
    <property type="match status" value="1"/>
</dbReference>
<dbReference type="RefSeq" id="WP_059202901.1">
    <property type="nucleotide sequence ID" value="NZ_JBIRTR010000003.1"/>
</dbReference>
<dbReference type="Proteomes" id="UP000052982">
    <property type="component" value="Unassembled WGS sequence"/>
</dbReference>
<organism evidence="7 8">
    <name type="scientific">Streptomyces griseoruber</name>
    <dbReference type="NCBI Taxonomy" id="1943"/>
    <lineage>
        <taxon>Bacteria</taxon>
        <taxon>Bacillati</taxon>
        <taxon>Actinomycetota</taxon>
        <taxon>Actinomycetes</taxon>
        <taxon>Kitasatosporales</taxon>
        <taxon>Streptomycetaceae</taxon>
        <taxon>Streptomyces</taxon>
    </lineage>
</organism>
<dbReference type="GO" id="GO:0003700">
    <property type="term" value="F:DNA-binding transcription factor activity"/>
    <property type="evidence" value="ECO:0007669"/>
    <property type="project" value="InterPro"/>
</dbReference>
<dbReference type="GO" id="GO:0003677">
    <property type="term" value="F:DNA binding"/>
    <property type="evidence" value="ECO:0007669"/>
    <property type="project" value="UniProtKB-KW"/>
</dbReference>
<dbReference type="InterPro" id="IPR051446">
    <property type="entry name" value="HTH_trans_reg/aminotransferase"/>
</dbReference>
<dbReference type="AlphaFoldDB" id="A0A101SWW6"/>
<evidence type="ECO:0000256" key="5">
    <source>
        <dbReference type="ARBA" id="ARBA00023163"/>
    </source>
</evidence>
<comment type="caution">
    <text evidence="7">The sequence shown here is derived from an EMBL/GenBank/DDBJ whole genome shotgun (WGS) entry which is preliminary data.</text>
</comment>
<keyword evidence="8" id="KW-1185">Reference proteome</keyword>
<dbReference type="SUPFAM" id="SSF53383">
    <property type="entry name" value="PLP-dependent transferases"/>
    <property type="match status" value="1"/>
</dbReference>
<dbReference type="PROSITE" id="PS50949">
    <property type="entry name" value="HTH_GNTR"/>
    <property type="match status" value="1"/>
</dbReference>
<reference evidence="7 8" key="1">
    <citation type="submission" date="2015-10" db="EMBL/GenBank/DDBJ databases">
        <title>Draft genome sequence of Streptomyces griseoruber DSM 40281, type strain for the species Streptomyces griseoruber.</title>
        <authorList>
            <person name="Ruckert C."/>
            <person name="Winkler A."/>
            <person name="Kalinowski J."/>
            <person name="Kampfer P."/>
            <person name="Glaeser S."/>
        </authorList>
    </citation>
    <scope>NUCLEOTIDE SEQUENCE [LARGE SCALE GENOMIC DNA]</scope>
    <source>
        <strain evidence="7 8">DSM 40281</strain>
    </source>
</reference>
<dbReference type="CDD" id="cd00609">
    <property type="entry name" value="AAT_like"/>
    <property type="match status" value="1"/>
</dbReference>
<protein>
    <submittedName>
        <fullName evidence="7">GntR family transcriptional regulator</fullName>
    </submittedName>
</protein>